<dbReference type="PANTHER" id="PTHR30007">
    <property type="entry name" value="PHP DOMAIN PROTEIN"/>
    <property type="match status" value="1"/>
</dbReference>
<name>A0A1H2YPH4_9PROT</name>
<gene>
    <name evidence="2" type="ORF">SAMN05421882_105520</name>
</gene>
<dbReference type="GO" id="GO:0006313">
    <property type="term" value="P:DNA transposition"/>
    <property type="evidence" value="ECO:0007669"/>
    <property type="project" value="InterPro"/>
</dbReference>
<dbReference type="Pfam" id="PF01609">
    <property type="entry name" value="DDE_Tnp_1"/>
    <property type="match status" value="1"/>
</dbReference>
<dbReference type="GO" id="GO:0004803">
    <property type="term" value="F:transposase activity"/>
    <property type="evidence" value="ECO:0007669"/>
    <property type="project" value="InterPro"/>
</dbReference>
<dbReference type="NCBIfam" id="NF033580">
    <property type="entry name" value="transpos_IS5_3"/>
    <property type="match status" value="1"/>
</dbReference>
<evidence type="ECO:0000259" key="1">
    <source>
        <dbReference type="Pfam" id="PF01609"/>
    </source>
</evidence>
<dbReference type="PANTHER" id="PTHR30007:SF1">
    <property type="entry name" value="BLR1914 PROTEIN"/>
    <property type="match status" value="1"/>
</dbReference>
<dbReference type="AlphaFoldDB" id="A0A1H2YPH4"/>
<reference evidence="2 3" key="1">
    <citation type="submission" date="2016-10" db="EMBL/GenBank/DDBJ databases">
        <authorList>
            <person name="de Groot N.N."/>
        </authorList>
    </citation>
    <scope>NUCLEOTIDE SEQUENCE [LARGE SCALE GENOMIC DNA]</scope>
    <source>
        <strain evidence="2 3">Nm110</strain>
    </source>
</reference>
<dbReference type="EMBL" id="FNNH01000055">
    <property type="protein sequence ID" value="SDX07067.1"/>
    <property type="molecule type" value="Genomic_DNA"/>
</dbReference>
<accession>A0A1H2YPH4</accession>
<organism evidence="2 3">
    <name type="scientific">Nitrosomonas communis</name>
    <dbReference type="NCBI Taxonomy" id="44574"/>
    <lineage>
        <taxon>Bacteria</taxon>
        <taxon>Pseudomonadati</taxon>
        <taxon>Pseudomonadota</taxon>
        <taxon>Betaproteobacteria</taxon>
        <taxon>Nitrosomonadales</taxon>
        <taxon>Nitrosomonadaceae</taxon>
        <taxon>Nitrosomonas</taxon>
    </lineage>
</organism>
<dbReference type="GO" id="GO:0003677">
    <property type="term" value="F:DNA binding"/>
    <property type="evidence" value="ECO:0007669"/>
    <property type="project" value="InterPro"/>
</dbReference>
<evidence type="ECO:0000313" key="3">
    <source>
        <dbReference type="Proteomes" id="UP000183454"/>
    </source>
</evidence>
<dbReference type="InterPro" id="IPR002559">
    <property type="entry name" value="Transposase_11"/>
</dbReference>
<sequence length="161" mass="18279">MAAMLKRISIVPEQQVKNRKLKAQSRAGNTTKLHLAVDSYGLLVEFEITGGEVNDCCAAPDLIARLPDAKAIVADEGYDSEYIREQIMKKRARTVIPRKRNSLKGIADIDWGLYQYRHLVENAFARLKQYRAIATRYDKLKRNYESMVAIACGYLCLPTRA</sequence>
<feature type="domain" description="Transposase IS4-like" evidence="1">
    <location>
        <begin position="26"/>
        <end position="155"/>
    </location>
</feature>
<protein>
    <submittedName>
        <fullName evidence="2">Transposase</fullName>
    </submittedName>
</protein>
<proteinExistence type="predicted"/>
<dbReference type="Proteomes" id="UP000183454">
    <property type="component" value="Unassembled WGS sequence"/>
</dbReference>
<evidence type="ECO:0000313" key="2">
    <source>
        <dbReference type="EMBL" id="SDX07067.1"/>
    </source>
</evidence>